<feature type="binding site" evidence="9">
    <location>
        <position position="269"/>
    </location>
    <ligand>
        <name>K(+)</name>
        <dbReference type="ChEBI" id="CHEBI:29103"/>
    </ligand>
</feature>
<evidence type="ECO:0000259" key="12">
    <source>
        <dbReference type="PROSITE" id="PS51709"/>
    </source>
</evidence>
<feature type="binding site" evidence="9">
    <location>
        <position position="274"/>
    </location>
    <ligand>
        <name>K(+)</name>
        <dbReference type="ChEBI" id="CHEBI:29103"/>
    </ligand>
</feature>
<keyword evidence="4 9" id="KW-0547">Nucleotide-binding</keyword>
<dbReference type="Gene3D" id="1.20.120.430">
    <property type="entry name" value="tRNA modification GTPase MnmE domain 2"/>
    <property type="match status" value="1"/>
</dbReference>
<dbReference type="Pfam" id="PF10396">
    <property type="entry name" value="TrmE_N"/>
    <property type="match status" value="1"/>
</dbReference>
<keyword evidence="8 9" id="KW-0342">GTP-binding</keyword>
<dbReference type="InterPro" id="IPR005225">
    <property type="entry name" value="Small_GTP-bd"/>
</dbReference>
<keyword evidence="5 9" id="KW-0378">Hydrolase</keyword>
<dbReference type="GO" id="GO:0005829">
    <property type="term" value="C:cytosol"/>
    <property type="evidence" value="ECO:0007669"/>
    <property type="project" value="TreeGrafter"/>
</dbReference>
<comment type="subunit">
    <text evidence="9">Homodimer. Heterotetramer of two MnmE and two MnmG subunits.</text>
</comment>
<evidence type="ECO:0000256" key="9">
    <source>
        <dbReference type="HAMAP-Rule" id="MF_00379"/>
    </source>
</evidence>
<dbReference type="SUPFAM" id="SSF103025">
    <property type="entry name" value="Folate-binding domain"/>
    <property type="match status" value="1"/>
</dbReference>
<organism evidence="13 14">
    <name type="scientific">Faecalibacterium cf. prausnitzii KLE1255</name>
    <dbReference type="NCBI Taxonomy" id="748224"/>
    <lineage>
        <taxon>Bacteria</taxon>
        <taxon>Bacillati</taxon>
        <taxon>Bacillota</taxon>
        <taxon>Clostridia</taxon>
        <taxon>Eubacteriales</taxon>
        <taxon>Oscillospiraceae</taxon>
        <taxon>Faecalibacterium</taxon>
    </lineage>
</organism>
<evidence type="ECO:0000256" key="1">
    <source>
        <dbReference type="ARBA" id="ARBA00011043"/>
    </source>
</evidence>
<dbReference type="NCBIfam" id="TIGR00450">
    <property type="entry name" value="mnmE_trmE_thdF"/>
    <property type="match status" value="1"/>
</dbReference>
<dbReference type="EMBL" id="AECU01000007">
    <property type="protein sequence ID" value="EFQ08431.1"/>
    <property type="molecule type" value="Genomic_DNA"/>
</dbReference>
<dbReference type="PANTHER" id="PTHR42714">
    <property type="entry name" value="TRNA MODIFICATION GTPASE GTPBP3"/>
    <property type="match status" value="1"/>
</dbReference>
<dbReference type="HAMAP" id="MF_00379">
    <property type="entry name" value="GTPase_MnmE"/>
    <property type="match status" value="1"/>
</dbReference>
<dbReference type="AlphaFoldDB" id="E2ZEG7"/>
<comment type="subcellular location">
    <subcellularLocation>
        <location evidence="9">Cytoplasm</location>
    </subcellularLocation>
</comment>
<dbReference type="eggNOG" id="COG0486">
    <property type="taxonomic scope" value="Bacteria"/>
</dbReference>
<feature type="binding site" evidence="9">
    <location>
        <begin position="269"/>
        <end position="275"/>
    </location>
    <ligand>
        <name>GTP</name>
        <dbReference type="ChEBI" id="CHEBI:37565"/>
    </ligand>
</feature>
<dbReference type="FunFam" id="3.30.1360.120:FF:000003">
    <property type="entry name" value="tRNA modification GTPase MnmE"/>
    <property type="match status" value="1"/>
</dbReference>
<dbReference type="HOGENOM" id="CLU_019624_4_1_9"/>
<feature type="domain" description="TrmE-type G" evidence="12">
    <location>
        <begin position="240"/>
        <end position="400"/>
    </location>
</feature>
<dbReference type="GO" id="GO:0003924">
    <property type="term" value="F:GTPase activity"/>
    <property type="evidence" value="ECO:0007669"/>
    <property type="project" value="UniProtKB-UniRule"/>
</dbReference>
<dbReference type="CDD" id="cd14858">
    <property type="entry name" value="TrmE_N"/>
    <property type="match status" value="1"/>
</dbReference>
<keyword evidence="6 9" id="KW-0460">Magnesium</keyword>
<dbReference type="InterPro" id="IPR027266">
    <property type="entry name" value="TrmE/GcvT-like"/>
</dbReference>
<dbReference type="PANTHER" id="PTHR42714:SF2">
    <property type="entry name" value="TRNA MODIFICATION GTPASE GTPBP3, MITOCHONDRIAL"/>
    <property type="match status" value="1"/>
</dbReference>
<dbReference type="InterPro" id="IPR006073">
    <property type="entry name" value="GTP-bd"/>
</dbReference>
<evidence type="ECO:0000256" key="6">
    <source>
        <dbReference type="ARBA" id="ARBA00022842"/>
    </source>
</evidence>
<feature type="binding site" evidence="9">
    <location>
        <position position="271"/>
    </location>
    <ligand>
        <name>K(+)</name>
        <dbReference type="ChEBI" id="CHEBI:29103"/>
    </ligand>
</feature>
<evidence type="ECO:0000256" key="7">
    <source>
        <dbReference type="ARBA" id="ARBA00022958"/>
    </source>
</evidence>
<evidence type="ECO:0000256" key="10">
    <source>
        <dbReference type="RuleBase" id="RU003313"/>
    </source>
</evidence>
<comment type="similarity">
    <text evidence="1 9 10">Belongs to the TRAFAC class TrmE-Era-EngA-EngB-Septin-like GTPase superfamily. TrmE GTPase family.</text>
</comment>
<dbReference type="InterPro" id="IPR027368">
    <property type="entry name" value="MnmE_dom2"/>
</dbReference>
<feature type="binding site" evidence="9">
    <location>
        <position position="144"/>
    </location>
    <ligand>
        <name>(6S)-5-formyl-5,6,7,8-tetrahydrofolate</name>
        <dbReference type="ChEBI" id="CHEBI:57457"/>
    </ligand>
</feature>
<dbReference type="SUPFAM" id="SSF52540">
    <property type="entry name" value="P-loop containing nucleoside triphosphate hydrolases"/>
    <property type="match status" value="1"/>
</dbReference>
<dbReference type="Proteomes" id="UP000006028">
    <property type="component" value="Unassembled WGS sequence"/>
</dbReference>
<dbReference type="InterPro" id="IPR004520">
    <property type="entry name" value="GTPase_MnmE"/>
</dbReference>
<feature type="binding site" evidence="9">
    <location>
        <position position="254"/>
    </location>
    <ligand>
        <name>Mg(2+)</name>
        <dbReference type="ChEBI" id="CHEBI:18420"/>
    </ligand>
</feature>
<comment type="function">
    <text evidence="9">Exhibits a very high intrinsic GTPase hydrolysis rate. Involved in the addition of a carboxymethylaminomethyl (cmnm) group at the wobble position (U34) of certain tRNAs, forming tRNA-cmnm(5)s(2)U34.</text>
</comment>
<feature type="binding site" evidence="9">
    <location>
        <begin position="250"/>
        <end position="255"/>
    </location>
    <ligand>
        <name>GTP</name>
        <dbReference type="ChEBI" id="CHEBI:37565"/>
    </ligand>
</feature>
<dbReference type="Pfam" id="PF01926">
    <property type="entry name" value="MMR_HSR1"/>
    <property type="match status" value="1"/>
</dbReference>
<evidence type="ECO:0000256" key="4">
    <source>
        <dbReference type="ARBA" id="ARBA00022741"/>
    </source>
</evidence>
<sequence>MGRWEQAARPGAERKPEKTMQETTIAAIATAPGAGGIAVVRLSGAESYPIAARVFRPANAAKKVENAKGYTAMYGTFREGDEAFDEGVALFFRAPHSYTGEDVVELSCHGGSAVARRLVEACLAAGAQPAAPGEYTRRAFLNGKLGLTQAEAVMDLISADGRQGAALANAALGGALAKKISAQKEALTAIQAHLAAWVDFPEEDVPELDGDHLHRVLSGVKAELDELIHNYQADTVLREGVDCAIVGRPNAGKSTLLNLLAGFDRAIVTPVAGTTRDVVEQAVQLGDIQLNLFDTAGLRETEDAIEAEGIRRSWKKLEEAGLILAVFDGSEPPTREDLELAQRCTGRPAIALINKEDKPTQFDAELIAPCFAMVLPVCCQEEESRKVISAAVARLLGTSQIDPHAASLSGQRQLSAALRARDAVAGALDAAAGGFGLDAVSVCVDDALAALCDLTGENASEAVIEQVFERFCVGK</sequence>
<comment type="cofactor">
    <cofactor evidence="9">
        <name>K(+)</name>
        <dbReference type="ChEBI" id="CHEBI:29103"/>
    </cofactor>
    <text evidence="9">Binds 1 potassium ion per subunit.</text>
</comment>
<dbReference type="STRING" id="748224.HMPREF9436_00042"/>
<feature type="binding site" evidence="9">
    <location>
        <position position="250"/>
    </location>
    <ligand>
        <name>K(+)</name>
        <dbReference type="ChEBI" id="CHEBI:29103"/>
    </ligand>
</feature>
<protein>
    <recommendedName>
        <fullName evidence="9">tRNA modification GTPase MnmE</fullName>
        <ecNumber evidence="9">3.6.-.-</ecNumber>
    </recommendedName>
</protein>
<reference evidence="13 14" key="1">
    <citation type="submission" date="2010-08" db="EMBL/GenBank/DDBJ databases">
        <authorList>
            <person name="Weinstock G."/>
            <person name="Sodergren E."/>
            <person name="Clifton S."/>
            <person name="Fulton L."/>
            <person name="Fulton B."/>
            <person name="Courtney L."/>
            <person name="Fronick C."/>
            <person name="Harrison M."/>
            <person name="Strong C."/>
            <person name="Farmer C."/>
            <person name="Delahaunty K."/>
            <person name="Markovic C."/>
            <person name="Hall O."/>
            <person name="Minx P."/>
            <person name="Tomlinson C."/>
            <person name="Mitreva M."/>
            <person name="Hou S."/>
            <person name="Chen J."/>
            <person name="Wollam A."/>
            <person name="Pepin K.H."/>
            <person name="Johnson M."/>
            <person name="Bhonagiri V."/>
            <person name="Zhang X."/>
            <person name="Suruliraj S."/>
            <person name="Warren W."/>
            <person name="Chinwalla A."/>
            <person name="Mardis E.R."/>
            <person name="Wilson R.K."/>
        </authorList>
    </citation>
    <scope>NUCLEOTIDE SEQUENCE [LARGE SCALE GENOMIC DNA]</scope>
    <source>
        <strain evidence="13 14">KLE1255</strain>
    </source>
</reference>
<feature type="binding site" evidence="9">
    <location>
        <position position="275"/>
    </location>
    <ligand>
        <name>Mg(2+)</name>
        <dbReference type="ChEBI" id="CHEBI:18420"/>
    </ligand>
</feature>
<evidence type="ECO:0000256" key="5">
    <source>
        <dbReference type="ARBA" id="ARBA00022801"/>
    </source>
</evidence>
<keyword evidence="7 9" id="KW-0630">Potassium</keyword>
<dbReference type="InterPro" id="IPR025867">
    <property type="entry name" value="MnmE_helical"/>
</dbReference>
<dbReference type="GO" id="GO:0042802">
    <property type="term" value="F:identical protein binding"/>
    <property type="evidence" value="ECO:0007669"/>
    <property type="project" value="UniProtKB-ARBA"/>
</dbReference>
<keyword evidence="2 9" id="KW-0819">tRNA processing</keyword>
<dbReference type="CDD" id="cd04164">
    <property type="entry name" value="trmE"/>
    <property type="match status" value="1"/>
</dbReference>
<proteinExistence type="inferred from homology"/>
<dbReference type="EC" id="3.6.-.-" evidence="9"/>
<comment type="caution">
    <text evidence="13">The sequence shown here is derived from an EMBL/GenBank/DDBJ whole genome shotgun (WGS) entry which is preliminary data.</text>
</comment>
<dbReference type="InterPro" id="IPR031168">
    <property type="entry name" value="G_TrmE"/>
</dbReference>
<evidence type="ECO:0000256" key="11">
    <source>
        <dbReference type="SAM" id="MobiDB-lite"/>
    </source>
</evidence>
<dbReference type="GO" id="GO:0002098">
    <property type="term" value="P:tRNA wobble uridine modification"/>
    <property type="evidence" value="ECO:0007669"/>
    <property type="project" value="TreeGrafter"/>
</dbReference>
<feature type="compositionally biased region" description="Basic and acidic residues" evidence="11">
    <location>
        <begin position="11"/>
        <end position="20"/>
    </location>
</feature>
<evidence type="ECO:0000313" key="14">
    <source>
        <dbReference type="Proteomes" id="UP000006028"/>
    </source>
</evidence>
<dbReference type="Gene3D" id="3.30.1360.120">
    <property type="entry name" value="Probable tRNA modification gtpase trme, domain 1"/>
    <property type="match status" value="1"/>
</dbReference>
<feature type="binding site" evidence="9">
    <location>
        <position position="105"/>
    </location>
    <ligand>
        <name>(6S)-5-formyl-5,6,7,8-tetrahydrofolate</name>
        <dbReference type="ChEBI" id="CHEBI:57457"/>
    </ligand>
</feature>
<feature type="binding site" evidence="9">
    <location>
        <position position="475"/>
    </location>
    <ligand>
        <name>(6S)-5-formyl-5,6,7,8-tetrahydrofolate</name>
        <dbReference type="ChEBI" id="CHEBI:57457"/>
    </ligand>
</feature>
<evidence type="ECO:0000313" key="13">
    <source>
        <dbReference type="EMBL" id="EFQ08431.1"/>
    </source>
</evidence>
<dbReference type="InterPro" id="IPR018948">
    <property type="entry name" value="GTP-bd_TrmE_N"/>
</dbReference>
<evidence type="ECO:0000256" key="8">
    <source>
        <dbReference type="ARBA" id="ARBA00023134"/>
    </source>
</evidence>
<dbReference type="NCBIfam" id="TIGR00231">
    <property type="entry name" value="small_GTP"/>
    <property type="match status" value="1"/>
</dbReference>
<accession>E2ZEG7</accession>
<dbReference type="Pfam" id="PF12631">
    <property type="entry name" value="MnmE_helical"/>
    <property type="match status" value="1"/>
</dbReference>
<dbReference type="GO" id="GO:0030488">
    <property type="term" value="P:tRNA methylation"/>
    <property type="evidence" value="ECO:0007669"/>
    <property type="project" value="TreeGrafter"/>
</dbReference>
<keyword evidence="3 9" id="KW-0479">Metal-binding</keyword>
<gene>
    <name evidence="9" type="primary">mnmE</name>
    <name evidence="9 13" type="synonym">trmE</name>
    <name evidence="13" type="ORF">HMPREF9436_00042</name>
</gene>
<evidence type="ECO:0000256" key="3">
    <source>
        <dbReference type="ARBA" id="ARBA00022723"/>
    </source>
</evidence>
<dbReference type="InterPro" id="IPR027417">
    <property type="entry name" value="P-loop_NTPase"/>
</dbReference>
<feature type="binding site" evidence="9">
    <location>
        <position position="41"/>
    </location>
    <ligand>
        <name>(6S)-5-formyl-5,6,7,8-tetrahydrofolate</name>
        <dbReference type="ChEBI" id="CHEBI:57457"/>
    </ligand>
</feature>
<feature type="region of interest" description="Disordered" evidence="11">
    <location>
        <begin position="1"/>
        <end position="20"/>
    </location>
</feature>
<dbReference type="GO" id="GO:0005525">
    <property type="term" value="F:GTP binding"/>
    <property type="evidence" value="ECO:0007669"/>
    <property type="project" value="UniProtKB-UniRule"/>
</dbReference>
<comment type="caution">
    <text evidence="9">Lacks conserved residue(s) required for the propagation of feature annotation.</text>
</comment>
<evidence type="ECO:0000256" key="2">
    <source>
        <dbReference type="ARBA" id="ARBA00022694"/>
    </source>
</evidence>
<dbReference type="PROSITE" id="PS51709">
    <property type="entry name" value="G_TRME"/>
    <property type="match status" value="1"/>
</dbReference>
<dbReference type="GO" id="GO:0046872">
    <property type="term" value="F:metal ion binding"/>
    <property type="evidence" value="ECO:0007669"/>
    <property type="project" value="UniProtKB-KW"/>
</dbReference>
<keyword evidence="9" id="KW-0963">Cytoplasm</keyword>
<feature type="binding site" evidence="9">
    <location>
        <begin position="294"/>
        <end position="297"/>
    </location>
    <ligand>
        <name>GTP</name>
        <dbReference type="ChEBI" id="CHEBI:37565"/>
    </ligand>
</feature>
<name>E2ZEG7_9FIRM</name>
<dbReference type="Gene3D" id="3.40.50.300">
    <property type="entry name" value="P-loop containing nucleotide triphosphate hydrolases"/>
    <property type="match status" value="1"/>
</dbReference>